<dbReference type="InterPro" id="IPR001128">
    <property type="entry name" value="Cyt_P450"/>
</dbReference>
<dbReference type="GO" id="GO:0004497">
    <property type="term" value="F:monooxygenase activity"/>
    <property type="evidence" value="ECO:0007669"/>
    <property type="project" value="UniProtKB-KW"/>
</dbReference>
<evidence type="ECO:0000256" key="6">
    <source>
        <dbReference type="ARBA" id="ARBA00023004"/>
    </source>
</evidence>
<keyword evidence="3 8" id="KW-0349">Heme</keyword>
<evidence type="ECO:0000313" key="10">
    <source>
        <dbReference type="Proteomes" id="UP000500953"/>
    </source>
</evidence>
<name>A0A6G9Z565_9NOCA</name>
<gene>
    <name evidence="9" type="ORF">F6W96_22540</name>
</gene>
<dbReference type="InterPro" id="IPR036396">
    <property type="entry name" value="Cyt_P450_sf"/>
</dbReference>
<comment type="cofactor">
    <cofactor evidence="1">
        <name>heme</name>
        <dbReference type="ChEBI" id="CHEBI:30413"/>
    </cofactor>
</comment>
<evidence type="ECO:0000256" key="4">
    <source>
        <dbReference type="ARBA" id="ARBA00022723"/>
    </source>
</evidence>
<evidence type="ECO:0000256" key="8">
    <source>
        <dbReference type="RuleBase" id="RU000461"/>
    </source>
</evidence>
<accession>A0A6G9Z565</accession>
<dbReference type="GO" id="GO:0005506">
    <property type="term" value="F:iron ion binding"/>
    <property type="evidence" value="ECO:0007669"/>
    <property type="project" value="InterPro"/>
</dbReference>
<keyword evidence="6 8" id="KW-0408">Iron</keyword>
<dbReference type="AlphaFoldDB" id="A0A6G9Z565"/>
<keyword evidence="7 8" id="KW-0503">Monooxygenase</keyword>
<dbReference type="EMBL" id="CP046173">
    <property type="protein sequence ID" value="QIS20668.1"/>
    <property type="molecule type" value="Genomic_DNA"/>
</dbReference>
<evidence type="ECO:0000256" key="1">
    <source>
        <dbReference type="ARBA" id="ARBA00001971"/>
    </source>
</evidence>
<dbReference type="PANTHER" id="PTHR46696:SF1">
    <property type="entry name" value="CYTOCHROME P450 YJIB-RELATED"/>
    <property type="match status" value="1"/>
</dbReference>
<keyword evidence="5 8" id="KW-0560">Oxidoreductase</keyword>
<dbReference type="Proteomes" id="UP000500953">
    <property type="component" value="Chromosome"/>
</dbReference>
<proteinExistence type="inferred from homology"/>
<dbReference type="GO" id="GO:0020037">
    <property type="term" value="F:heme binding"/>
    <property type="evidence" value="ECO:0007669"/>
    <property type="project" value="InterPro"/>
</dbReference>
<dbReference type="GO" id="GO:0016705">
    <property type="term" value="F:oxidoreductase activity, acting on paired donors, with incorporation or reduction of molecular oxygen"/>
    <property type="evidence" value="ECO:0007669"/>
    <property type="project" value="InterPro"/>
</dbReference>
<dbReference type="PRINTS" id="PR00359">
    <property type="entry name" value="BP450"/>
</dbReference>
<dbReference type="Gene3D" id="1.10.630.10">
    <property type="entry name" value="Cytochrome P450"/>
    <property type="match status" value="1"/>
</dbReference>
<comment type="similarity">
    <text evidence="2 8">Belongs to the cytochrome P450 family.</text>
</comment>
<reference evidence="9 10" key="1">
    <citation type="journal article" date="2019" name="ACS Chem. Biol.">
        <title>Identification and Mobilization of a Cryptic Antibiotic Biosynthesis Gene Locus from a Human-Pathogenic Nocardia Isolate.</title>
        <authorList>
            <person name="Herisse M."/>
            <person name="Ishida K."/>
            <person name="Porter J.L."/>
            <person name="Howden B."/>
            <person name="Hertweck C."/>
            <person name="Stinear T.P."/>
            <person name="Pidot S.J."/>
        </authorList>
    </citation>
    <scope>NUCLEOTIDE SEQUENCE [LARGE SCALE GENOMIC DNA]</scope>
    <source>
        <strain evidence="9 10">AUSMDU00012715</strain>
    </source>
</reference>
<dbReference type="PANTHER" id="PTHR46696">
    <property type="entry name" value="P450, PUTATIVE (EUROFUNG)-RELATED"/>
    <property type="match status" value="1"/>
</dbReference>
<keyword evidence="4 8" id="KW-0479">Metal-binding</keyword>
<dbReference type="InterPro" id="IPR002397">
    <property type="entry name" value="Cyt_P450_B"/>
</dbReference>
<dbReference type="Pfam" id="PF00067">
    <property type="entry name" value="p450"/>
    <property type="match status" value="1"/>
</dbReference>
<dbReference type="SUPFAM" id="SSF48264">
    <property type="entry name" value="Cytochrome P450"/>
    <property type="match status" value="1"/>
</dbReference>
<evidence type="ECO:0000256" key="3">
    <source>
        <dbReference type="ARBA" id="ARBA00022617"/>
    </source>
</evidence>
<dbReference type="PROSITE" id="PS00086">
    <property type="entry name" value="CYTOCHROME_P450"/>
    <property type="match status" value="1"/>
</dbReference>
<evidence type="ECO:0000313" key="9">
    <source>
        <dbReference type="EMBL" id="QIS20668.1"/>
    </source>
</evidence>
<organism evidence="9 10">
    <name type="scientific">Nocardia terpenica</name>
    <dbReference type="NCBI Taxonomy" id="455432"/>
    <lineage>
        <taxon>Bacteria</taxon>
        <taxon>Bacillati</taxon>
        <taxon>Actinomycetota</taxon>
        <taxon>Actinomycetes</taxon>
        <taxon>Mycobacteriales</taxon>
        <taxon>Nocardiaceae</taxon>
        <taxon>Nocardia</taxon>
    </lineage>
</organism>
<dbReference type="FunFam" id="1.10.630.10:FF:000018">
    <property type="entry name" value="Cytochrome P450 monooxygenase"/>
    <property type="match status" value="1"/>
</dbReference>
<evidence type="ECO:0000256" key="5">
    <source>
        <dbReference type="ARBA" id="ARBA00023002"/>
    </source>
</evidence>
<evidence type="ECO:0000256" key="7">
    <source>
        <dbReference type="ARBA" id="ARBA00023033"/>
    </source>
</evidence>
<protein>
    <submittedName>
        <fullName evidence="9">Cytochrome P450</fullName>
    </submittedName>
</protein>
<dbReference type="InterPro" id="IPR017972">
    <property type="entry name" value="Cyt_P450_CS"/>
</dbReference>
<dbReference type="PRINTS" id="PR00385">
    <property type="entry name" value="P450"/>
</dbReference>
<evidence type="ECO:0000256" key="2">
    <source>
        <dbReference type="ARBA" id="ARBA00010617"/>
    </source>
</evidence>
<sequence length="412" mass="45405">MVPMSVQTVGFDDAYFRDPRAAAAALAAAGPIHRFTSSSGTEGWLVTGNELAHTVLAHPDIGKSPDAMIGGEVAANSVVGALRRAAARGITMHMLGADPPEHARLRGAVAEAFNPRAVTALTPLMRERATTLVDELDPHRPVDLIAALAFPFPMQVLFAILGLPDRHLHRIARASRTLSDVVVARPDELRAAALDFARLILPALALRQIRPRADLLTELTRQVRRRELGMREAVSTAGLLLVAGHETTTSLLASTLLHLMRQPGELARVRVDPTRLDAMIEETLRYDPPLPSTTLRQARRPLELGGQRIRPGEWIMVSLLAAHHDATAERDPDRFDADRKPNRHLAFGYGIHFCLGAQLARAEARIVLRALLARYPNPILAVPEEDLRWRQSVIFRRLQELPVLLEGWTFIS</sequence>